<accession>A0A5B7H9L5</accession>
<dbReference type="EMBL" id="VSRR010023454">
    <property type="protein sequence ID" value="MPC65504.1"/>
    <property type="molecule type" value="Genomic_DNA"/>
</dbReference>
<organism evidence="1 2">
    <name type="scientific">Portunus trituberculatus</name>
    <name type="common">Swimming crab</name>
    <name type="synonym">Neptunus trituberculatus</name>
    <dbReference type="NCBI Taxonomy" id="210409"/>
    <lineage>
        <taxon>Eukaryota</taxon>
        <taxon>Metazoa</taxon>
        <taxon>Ecdysozoa</taxon>
        <taxon>Arthropoda</taxon>
        <taxon>Crustacea</taxon>
        <taxon>Multicrustacea</taxon>
        <taxon>Malacostraca</taxon>
        <taxon>Eumalacostraca</taxon>
        <taxon>Eucarida</taxon>
        <taxon>Decapoda</taxon>
        <taxon>Pleocyemata</taxon>
        <taxon>Brachyura</taxon>
        <taxon>Eubrachyura</taxon>
        <taxon>Portunoidea</taxon>
        <taxon>Portunidae</taxon>
        <taxon>Portuninae</taxon>
        <taxon>Portunus</taxon>
    </lineage>
</organism>
<gene>
    <name evidence="1" type="ORF">E2C01_059639</name>
</gene>
<keyword evidence="2" id="KW-1185">Reference proteome</keyword>
<evidence type="ECO:0000313" key="2">
    <source>
        <dbReference type="Proteomes" id="UP000324222"/>
    </source>
</evidence>
<comment type="caution">
    <text evidence="1">The sequence shown here is derived from an EMBL/GenBank/DDBJ whole genome shotgun (WGS) entry which is preliminary data.</text>
</comment>
<name>A0A5B7H9L5_PORTR</name>
<evidence type="ECO:0000313" key="1">
    <source>
        <dbReference type="EMBL" id="MPC65504.1"/>
    </source>
</evidence>
<proteinExistence type="predicted"/>
<reference evidence="1 2" key="1">
    <citation type="submission" date="2019-05" db="EMBL/GenBank/DDBJ databases">
        <title>Another draft genome of Portunus trituberculatus and its Hox gene families provides insights of decapod evolution.</title>
        <authorList>
            <person name="Jeong J.-H."/>
            <person name="Song I."/>
            <person name="Kim S."/>
            <person name="Choi T."/>
            <person name="Kim D."/>
            <person name="Ryu S."/>
            <person name="Kim W."/>
        </authorList>
    </citation>
    <scope>NUCLEOTIDE SEQUENCE [LARGE SCALE GENOMIC DNA]</scope>
    <source>
        <tissue evidence="1">Muscle</tissue>
    </source>
</reference>
<dbReference type="Proteomes" id="UP000324222">
    <property type="component" value="Unassembled WGS sequence"/>
</dbReference>
<dbReference type="AlphaFoldDB" id="A0A5B7H9L5"/>
<protein>
    <submittedName>
        <fullName evidence="1">Uncharacterized protein</fullName>
    </submittedName>
</protein>
<sequence>MYGRLLRPCRTLLGPVTGTIRKALGCEGDAGVRALVAAGHSCLMTCPECDLACRPARDFLGTSINA</sequence>